<evidence type="ECO:0000313" key="3">
    <source>
        <dbReference type="Proteomes" id="UP001443914"/>
    </source>
</evidence>
<dbReference type="Proteomes" id="UP001443914">
    <property type="component" value="Unassembled WGS sequence"/>
</dbReference>
<evidence type="ECO:0000256" key="1">
    <source>
        <dbReference type="SAM" id="Phobius"/>
    </source>
</evidence>
<keyword evidence="1" id="KW-1133">Transmembrane helix</keyword>
<keyword evidence="1" id="KW-0812">Transmembrane</keyword>
<dbReference type="AlphaFoldDB" id="A0AAW1GTD2"/>
<feature type="transmembrane region" description="Helical" evidence="1">
    <location>
        <begin position="98"/>
        <end position="124"/>
    </location>
</feature>
<comment type="caution">
    <text evidence="2">The sequence shown here is derived from an EMBL/GenBank/DDBJ whole genome shotgun (WGS) entry which is preliminary data.</text>
</comment>
<proteinExistence type="predicted"/>
<evidence type="ECO:0000313" key="2">
    <source>
        <dbReference type="EMBL" id="KAK9667274.1"/>
    </source>
</evidence>
<dbReference type="EMBL" id="JBDFQZ010000014">
    <property type="protein sequence ID" value="KAK9667274.1"/>
    <property type="molecule type" value="Genomic_DNA"/>
</dbReference>
<organism evidence="2 3">
    <name type="scientific">Saponaria officinalis</name>
    <name type="common">Common soapwort</name>
    <name type="synonym">Lychnis saponaria</name>
    <dbReference type="NCBI Taxonomy" id="3572"/>
    <lineage>
        <taxon>Eukaryota</taxon>
        <taxon>Viridiplantae</taxon>
        <taxon>Streptophyta</taxon>
        <taxon>Embryophyta</taxon>
        <taxon>Tracheophyta</taxon>
        <taxon>Spermatophyta</taxon>
        <taxon>Magnoliopsida</taxon>
        <taxon>eudicotyledons</taxon>
        <taxon>Gunneridae</taxon>
        <taxon>Pentapetalae</taxon>
        <taxon>Caryophyllales</taxon>
        <taxon>Caryophyllaceae</taxon>
        <taxon>Caryophylleae</taxon>
        <taxon>Saponaria</taxon>
    </lineage>
</organism>
<feature type="transmembrane region" description="Helical" evidence="1">
    <location>
        <begin position="12"/>
        <end position="33"/>
    </location>
</feature>
<gene>
    <name evidence="2" type="ORF">RND81_14G244300</name>
</gene>
<reference evidence="2" key="1">
    <citation type="submission" date="2024-03" db="EMBL/GenBank/DDBJ databases">
        <title>WGS assembly of Saponaria officinalis var. Norfolk2.</title>
        <authorList>
            <person name="Jenkins J."/>
            <person name="Shu S."/>
            <person name="Grimwood J."/>
            <person name="Barry K."/>
            <person name="Goodstein D."/>
            <person name="Schmutz J."/>
            <person name="Leebens-Mack J."/>
            <person name="Osbourn A."/>
        </authorList>
    </citation>
    <scope>NUCLEOTIDE SEQUENCE [LARGE SCALE GENOMIC DNA]</scope>
    <source>
        <strain evidence="2">JIC</strain>
    </source>
</reference>
<keyword evidence="1" id="KW-0472">Membrane</keyword>
<protein>
    <submittedName>
        <fullName evidence="2">Uncharacterized protein</fullName>
    </submittedName>
</protein>
<sequence>MGTINLESQVISILIPIFYFIYLFGITIQYIAFTTKTPENETPCYAPFKLVSDVLIVAGALWLGSNPCFFFIFFLTVFIFGVIYNLDSVLCSKIYLCFQFVVGIIWVRSHTICAFVICVIYFVIRVVRDKIKTGDPPTRRACARAAPYDDDNSVDVVSRLKSWRPLVGQNVNLGNGRQTIRRVKIINIYFRVNFSSSRRTCTVII</sequence>
<accession>A0AAW1GTD2</accession>
<name>A0AAW1GTD2_SAPOF</name>
<keyword evidence="3" id="KW-1185">Reference proteome</keyword>
<feature type="transmembrane region" description="Helical" evidence="1">
    <location>
        <begin position="68"/>
        <end position="86"/>
    </location>
</feature>